<keyword evidence="3" id="KW-0614">Plasmid</keyword>
<protein>
    <submittedName>
        <fullName evidence="3">Uncharacterized protein</fullName>
    </submittedName>
</protein>
<feature type="compositionally biased region" description="Low complexity" evidence="1">
    <location>
        <begin position="111"/>
        <end position="125"/>
    </location>
</feature>
<dbReference type="EMBL" id="CP124544">
    <property type="protein sequence ID" value="WGV29038.1"/>
    <property type="molecule type" value="Genomic_DNA"/>
</dbReference>
<organism evidence="3 4">
    <name type="scientific">Halotia branconii CENA392</name>
    <dbReference type="NCBI Taxonomy" id="1539056"/>
    <lineage>
        <taxon>Bacteria</taxon>
        <taxon>Bacillati</taxon>
        <taxon>Cyanobacteriota</taxon>
        <taxon>Cyanophyceae</taxon>
        <taxon>Nostocales</taxon>
        <taxon>Nodulariaceae</taxon>
        <taxon>Halotia</taxon>
    </lineage>
</organism>
<name>A0AAJ6NYE6_9CYAN</name>
<feature type="transmembrane region" description="Helical" evidence="2">
    <location>
        <begin position="6"/>
        <end position="27"/>
    </location>
</feature>
<keyword evidence="2" id="KW-0812">Transmembrane</keyword>
<sequence length="137" mass="15135">MDIQSILTIAIEVVFWAFTGLIIFDFINGLFVLDINPITVVSDLQPQVKQETMPAVTPAPQIELPIDPWELNAETQQVSVKTSSVVPPFSELKLLPQAKQVEQKSKRNSTSKKTTSAAKTTSTKTPQKQGRTRKQAA</sequence>
<keyword evidence="2" id="KW-0472">Membrane</keyword>
<gene>
    <name evidence="3" type="ORF">QI031_31255</name>
</gene>
<keyword evidence="2" id="KW-1133">Transmembrane helix</keyword>
<keyword evidence="4" id="KW-1185">Reference proteome</keyword>
<geneLocation type="plasmid" evidence="3 4">
    <name>unnamed1</name>
</geneLocation>
<evidence type="ECO:0000313" key="4">
    <source>
        <dbReference type="Proteomes" id="UP001223520"/>
    </source>
</evidence>
<proteinExistence type="predicted"/>
<feature type="region of interest" description="Disordered" evidence="1">
    <location>
        <begin position="97"/>
        <end position="137"/>
    </location>
</feature>
<accession>A0AAJ6NYE6</accession>
<evidence type="ECO:0000256" key="2">
    <source>
        <dbReference type="SAM" id="Phobius"/>
    </source>
</evidence>
<evidence type="ECO:0000313" key="3">
    <source>
        <dbReference type="EMBL" id="WGV29038.1"/>
    </source>
</evidence>
<dbReference type="RefSeq" id="WP_281486237.1">
    <property type="nucleotide sequence ID" value="NZ_CP124544.1"/>
</dbReference>
<dbReference type="AlphaFoldDB" id="A0AAJ6NYE6"/>
<reference evidence="3 4" key="1">
    <citation type="journal article" date="2023" name="Limnol Oceanogr Lett">
        <title>Environmental adaptations by the intertidal Antarctic cyanobacterium Halotia branconii CENA392 as revealed using long-read genome sequencing.</title>
        <authorList>
            <person name="Dextro R.B."/>
            <person name="Delbaje E."/>
            <person name="Freitas P.N.N."/>
            <person name="Geraldes V."/>
            <person name="Pinto E."/>
            <person name="Long P.F."/>
            <person name="Fiore M.F."/>
        </authorList>
    </citation>
    <scope>NUCLEOTIDE SEQUENCE [LARGE SCALE GENOMIC DNA]</scope>
    <source>
        <strain evidence="3 4">CENA392</strain>
        <plasmid evidence="3 4">unnamed1</plasmid>
    </source>
</reference>
<dbReference type="KEGG" id="hbq:QI031_31255"/>
<evidence type="ECO:0000256" key="1">
    <source>
        <dbReference type="SAM" id="MobiDB-lite"/>
    </source>
</evidence>
<dbReference type="Proteomes" id="UP001223520">
    <property type="component" value="Plasmid unnamed1"/>
</dbReference>